<evidence type="ECO:0000313" key="2">
    <source>
        <dbReference type="Proteomes" id="UP000008237"/>
    </source>
</evidence>
<proteinExistence type="predicted"/>
<evidence type="ECO:0000313" key="1">
    <source>
        <dbReference type="EMBL" id="EFN76347.1"/>
    </source>
</evidence>
<dbReference type="OrthoDB" id="436405at2759"/>
<gene>
    <name evidence="1" type="ORF">EAI_08012</name>
</gene>
<dbReference type="Gene3D" id="3.10.450.320">
    <property type="entry name" value="Mitochondrial import inner membrane translocase subunit Tim21"/>
    <property type="match status" value="1"/>
</dbReference>
<dbReference type="GO" id="GO:0030150">
    <property type="term" value="P:protein import into mitochondrial matrix"/>
    <property type="evidence" value="ECO:0007669"/>
    <property type="project" value="InterPro"/>
</dbReference>
<dbReference type="InterPro" id="IPR013261">
    <property type="entry name" value="Tim21"/>
</dbReference>
<reference evidence="1 2" key="1">
    <citation type="journal article" date="2010" name="Science">
        <title>Genomic comparison of the ants Camponotus floridanus and Harpegnathos saltator.</title>
        <authorList>
            <person name="Bonasio R."/>
            <person name="Zhang G."/>
            <person name="Ye C."/>
            <person name="Mutti N.S."/>
            <person name="Fang X."/>
            <person name="Qin N."/>
            <person name="Donahue G."/>
            <person name="Yang P."/>
            <person name="Li Q."/>
            <person name="Li C."/>
            <person name="Zhang P."/>
            <person name="Huang Z."/>
            <person name="Berger S.L."/>
            <person name="Reinberg D."/>
            <person name="Wang J."/>
            <person name="Liebig J."/>
        </authorList>
    </citation>
    <scope>NUCLEOTIDE SEQUENCE [LARGE SCALE GENOMIC DNA]</scope>
    <source>
        <strain evidence="1 2">R22 G/1</strain>
    </source>
</reference>
<dbReference type="EMBL" id="GL453165">
    <property type="protein sequence ID" value="EFN76347.1"/>
    <property type="molecule type" value="Genomic_DNA"/>
</dbReference>
<dbReference type="InterPro" id="IPR038552">
    <property type="entry name" value="Tim21_IMS_sf"/>
</dbReference>
<sequence>MPQVYRDTLIHCKKDNKIVGIFGEPIKIIRQKNRIVHSHRYYKVKGESYEEFTFDIAGPKAKGLVHANVKKVNNEYEYTNLHVTVSKVGRFKVESKVENLRDRYKYKYESVIQTY</sequence>
<dbReference type="Proteomes" id="UP000008237">
    <property type="component" value="Unassembled WGS sequence"/>
</dbReference>
<name>E2C6T3_HARSA</name>
<dbReference type="Pfam" id="PF08294">
    <property type="entry name" value="TIM21"/>
    <property type="match status" value="1"/>
</dbReference>
<dbReference type="AlphaFoldDB" id="E2C6T3"/>
<dbReference type="PhylomeDB" id="E2C6T3"/>
<keyword evidence="2" id="KW-1185">Reference proteome</keyword>
<accession>E2C6T3</accession>
<dbReference type="InParanoid" id="E2C6T3"/>
<dbReference type="GO" id="GO:0005744">
    <property type="term" value="C:TIM23 mitochondrial import inner membrane translocase complex"/>
    <property type="evidence" value="ECO:0007669"/>
    <property type="project" value="InterPro"/>
</dbReference>
<organism evidence="2">
    <name type="scientific">Harpegnathos saltator</name>
    <name type="common">Jerdon's jumping ant</name>
    <dbReference type="NCBI Taxonomy" id="610380"/>
    <lineage>
        <taxon>Eukaryota</taxon>
        <taxon>Metazoa</taxon>
        <taxon>Ecdysozoa</taxon>
        <taxon>Arthropoda</taxon>
        <taxon>Hexapoda</taxon>
        <taxon>Insecta</taxon>
        <taxon>Pterygota</taxon>
        <taxon>Neoptera</taxon>
        <taxon>Endopterygota</taxon>
        <taxon>Hymenoptera</taxon>
        <taxon>Apocrita</taxon>
        <taxon>Aculeata</taxon>
        <taxon>Formicoidea</taxon>
        <taxon>Formicidae</taxon>
        <taxon>Ponerinae</taxon>
        <taxon>Ponerini</taxon>
        <taxon>Harpegnathos</taxon>
    </lineage>
</organism>
<protein>
    <submittedName>
        <fullName evidence="1">Uncharacterized protein</fullName>
    </submittedName>
</protein>